<dbReference type="InParanoid" id="F4RWA2"/>
<name>F4RWA2_MELLP</name>
<reference evidence="3" key="1">
    <citation type="journal article" date="2011" name="Proc. Natl. Acad. Sci. U.S.A.">
        <title>Obligate biotrophy features unraveled by the genomic analysis of rust fungi.</title>
        <authorList>
            <person name="Duplessis S."/>
            <person name="Cuomo C.A."/>
            <person name="Lin Y.-C."/>
            <person name="Aerts A."/>
            <person name="Tisserant E."/>
            <person name="Veneault-Fourrey C."/>
            <person name="Joly D.L."/>
            <person name="Hacquard S."/>
            <person name="Amselem J."/>
            <person name="Cantarel B.L."/>
            <person name="Chiu R."/>
            <person name="Coutinho P.M."/>
            <person name="Feau N."/>
            <person name="Field M."/>
            <person name="Frey P."/>
            <person name="Gelhaye E."/>
            <person name="Goldberg J."/>
            <person name="Grabherr M.G."/>
            <person name="Kodira C.D."/>
            <person name="Kohler A."/>
            <person name="Kuees U."/>
            <person name="Lindquist E.A."/>
            <person name="Lucas S.M."/>
            <person name="Mago R."/>
            <person name="Mauceli E."/>
            <person name="Morin E."/>
            <person name="Murat C."/>
            <person name="Pangilinan J.L."/>
            <person name="Park R."/>
            <person name="Pearson M."/>
            <person name="Quesneville H."/>
            <person name="Rouhier N."/>
            <person name="Sakthikumar S."/>
            <person name="Salamov A.A."/>
            <person name="Schmutz J."/>
            <person name="Selles B."/>
            <person name="Shapiro H."/>
            <person name="Tanguay P."/>
            <person name="Tuskan G.A."/>
            <person name="Henrissat B."/>
            <person name="Van de Peer Y."/>
            <person name="Rouze P."/>
            <person name="Ellis J.G."/>
            <person name="Dodds P.N."/>
            <person name="Schein J.E."/>
            <person name="Zhong S."/>
            <person name="Hamelin R.C."/>
            <person name="Grigoriev I.V."/>
            <person name="Szabo L.J."/>
            <person name="Martin F."/>
        </authorList>
    </citation>
    <scope>NUCLEOTIDE SEQUENCE [LARGE SCALE GENOMIC DNA]</scope>
    <source>
        <strain evidence="3">98AG31 / pathotype 3-4-7</strain>
    </source>
</reference>
<dbReference type="HOGENOM" id="CLU_029635_1_0_1"/>
<dbReference type="RefSeq" id="XP_007413384.1">
    <property type="nucleotide sequence ID" value="XM_007413322.1"/>
</dbReference>
<dbReference type="Proteomes" id="UP000001072">
    <property type="component" value="Unassembled WGS sequence"/>
</dbReference>
<dbReference type="KEGG" id="mlr:MELLADRAFT_65669"/>
<feature type="compositionally biased region" description="Basic residues" evidence="1">
    <location>
        <begin position="1"/>
        <end position="12"/>
    </location>
</feature>
<dbReference type="AlphaFoldDB" id="F4RWA2"/>
<evidence type="ECO:0000256" key="1">
    <source>
        <dbReference type="SAM" id="MobiDB-lite"/>
    </source>
</evidence>
<proteinExistence type="predicted"/>
<dbReference type="EMBL" id="GL883125">
    <property type="protein sequence ID" value="EGG03249.1"/>
    <property type="molecule type" value="Genomic_DNA"/>
</dbReference>
<dbReference type="GeneID" id="18930474"/>
<accession>F4RWA2</accession>
<protein>
    <submittedName>
        <fullName evidence="2">Uncharacterized protein</fullName>
    </submittedName>
</protein>
<dbReference type="OrthoDB" id="2505381at2759"/>
<organism evidence="3">
    <name type="scientific">Melampsora larici-populina (strain 98AG31 / pathotype 3-4-7)</name>
    <name type="common">Poplar leaf rust fungus</name>
    <dbReference type="NCBI Taxonomy" id="747676"/>
    <lineage>
        <taxon>Eukaryota</taxon>
        <taxon>Fungi</taxon>
        <taxon>Dikarya</taxon>
        <taxon>Basidiomycota</taxon>
        <taxon>Pucciniomycotina</taxon>
        <taxon>Pucciniomycetes</taxon>
        <taxon>Pucciniales</taxon>
        <taxon>Melampsoraceae</taxon>
        <taxon>Melampsora</taxon>
    </lineage>
</organism>
<gene>
    <name evidence="2" type="ORF">MELLADRAFT_65669</name>
</gene>
<sequence length="547" mass="60926">MPASHKGNKIHNYKTDLPYNRPQEKPKQRTPHVDDQFKPNKPGHQYTNNYMQSSVCDQYLRQMLNNITPEVIDYDIAVAYFLEETDHLLIGCIPHSVDKILTDFDVLPPVTGRQNDLRACALHIQSTIALSCLNPGPIQPFALRYPTLKALKKLTSERSKSLRSISTDKAVVLVDLAGRMLAMCLPPKPANPSTANLDVADKSNRDDMSSEDRGLMAFEGAAQVHALPKVHNPLVDILNSQAEDKLNNLSGDFIQPRLSRAKNKPAPHLGAVYGSLPYEAFGYSLGSAFARADTKMQLGLERQGYTLDDVGEGPKSDQHLPQVMGLGEGCVFQRIENARIQAELLWPYEVLRALNAAVNPDTYTASQRVIRFIERNSSAMLSERIKGLHNNIIQGQQINYNLQVGCHRDGKNSNLLDSVFFYGRNYKGGRLCFGSLGVSLCADPGYSIHARFKLLDHGVSPILQGPDINSPPLRISLALYAHADTYSGPARVSAARRNRAEFSDASMWLPFPPNNFSITTCRKILRKEEETWKKKGRAGRLGNRRVN</sequence>
<feature type="compositionally biased region" description="Basic and acidic residues" evidence="1">
    <location>
        <begin position="22"/>
        <end position="38"/>
    </location>
</feature>
<keyword evidence="3" id="KW-1185">Reference proteome</keyword>
<evidence type="ECO:0000313" key="2">
    <source>
        <dbReference type="EMBL" id="EGG03249.1"/>
    </source>
</evidence>
<dbReference type="Gene3D" id="3.60.130.30">
    <property type="match status" value="1"/>
</dbReference>
<dbReference type="VEuPathDB" id="FungiDB:MELLADRAFT_65669"/>
<feature type="region of interest" description="Disordered" evidence="1">
    <location>
        <begin position="1"/>
        <end position="44"/>
    </location>
</feature>
<evidence type="ECO:0000313" key="3">
    <source>
        <dbReference type="Proteomes" id="UP000001072"/>
    </source>
</evidence>